<dbReference type="EMBL" id="BGZN01000015">
    <property type="protein sequence ID" value="GBR73632.1"/>
    <property type="molecule type" value="Genomic_DNA"/>
</dbReference>
<dbReference type="Proteomes" id="UP000269352">
    <property type="component" value="Unassembled WGS sequence"/>
</dbReference>
<dbReference type="AlphaFoldDB" id="A0A388TB89"/>
<keyword evidence="1" id="KW-0812">Transmembrane</keyword>
<feature type="transmembrane region" description="Helical" evidence="1">
    <location>
        <begin position="127"/>
        <end position="145"/>
    </location>
</feature>
<feature type="transmembrane region" description="Helical" evidence="1">
    <location>
        <begin position="92"/>
        <end position="115"/>
    </location>
</feature>
<name>A0A388TB89_TERA1</name>
<reference evidence="2 3" key="1">
    <citation type="journal article" date="2019" name="ISME J.">
        <title>Genome analyses of uncultured TG2/ZB3 bacteria in 'Margulisbacteria' specifically attached to ectosymbiotic spirochetes of protists in the termite gut.</title>
        <authorList>
            <person name="Utami Y.D."/>
            <person name="Kuwahara H."/>
            <person name="Igai K."/>
            <person name="Murakami T."/>
            <person name="Sugaya K."/>
            <person name="Morikawa T."/>
            <person name="Nagura Y."/>
            <person name="Yuki M."/>
            <person name="Deevong P."/>
            <person name="Inoue T."/>
            <person name="Kihara K."/>
            <person name="Lo N."/>
            <person name="Yamada A."/>
            <person name="Ohkuma M."/>
            <person name="Hongoh Y."/>
        </authorList>
    </citation>
    <scope>NUCLEOTIDE SEQUENCE [LARGE SCALE GENOMIC DNA]</scope>
    <source>
        <strain evidence="2">NkOx7-01</strain>
    </source>
</reference>
<protein>
    <recommendedName>
        <fullName evidence="4">Rod shape-determining protein MreD</fullName>
    </recommendedName>
</protein>
<comment type="caution">
    <text evidence="2">The sequence shown here is derived from an EMBL/GenBank/DDBJ whole genome shotgun (WGS) entry which is preliminary data.</text>
</comment>
<evidence type="ECO:0000313" key="3">
    <source>
        <dbReference type="Proteomes" id="UP000269352"/>
    </source>
</evidence>
<keyword evidence="1" id="KW-1133">Transmembrane helix</keyword>
<evidence type="ECO:0000313" key="2">
    <source>
        <dbReference type="EMBL" id="GBR73632.1"/>
    </source>
</evidence>
<proteinExistence type="predicted"/>
<evidence type="ECO:0008006" key="4">
    <source>
        <dbReference type="Google" id="ProtNLM"/>
    </source>
</evidence>
<organism evidence="2 3">
    <name type="scientific">Termititenax aidoneus</name>
    <dbReference type="NCBI Taxonomy" id="2218524"/>
    <lineage>
        <taxon>Bacteria</taxon>
        <taxon>Bacillati</taxon>
        <taxon>Candidatus Margulisiibacteriota</taxon>
        <taxon>Candidatus Termititenacia</taxon>
        <taxon>Candidatus Termititenacales</taxon>
        <taxon>Candidatus Termititenacaceae</taxon>
        <taxon>Candidatus Termititenax</taxon>
    </lineage>
</organism>
<accession>A0A388TB89</accession>
<gene>
    <name evidence="2" type="ORF">NO1_0972</name>
</gene>
<feature type="transmembrane region" description="Helical" evidence="1">
    <location>
        <begin position="31"/>
        <end position="57"/>
    </location>
</feature>
<sequence length="153" mass="17234">MSYLLYALFFLLAYILQTTWLADWPARPELLLLAVCFGLSGRACGGLLAGLLTGIFLDLANGYGFYNAALYGLLGLLCGFMPVSIFRDFRSLVFVNMLLGSLLLHGGYAVLAKIFLGRFILVPLPQYILTLLLNLLFFWLLQFFIKGRYHVYD</sequence>
<keyword evidence="1" id="KW-0472">Membrane</keyword>
<feature type="transmembrane region" description="Helical" evidence="1">
    <location>
        <begin position="64"/>
        <end position="86"/>
    </location>
</feature>
<evidence type="ECO:0000256" key="1">
    <source>
        <dbReference type="SAM" id="Phobius"/>
    </source>
</evidence>
<keyword evidence="3" id="KW-1185">Reference proteome</keyword>